<keyword evidence="2" id="KW-1185">Reference proteome</keyword>
<reference evidence="1 2" key="1">
    <citation type="submission" date="2014-03" db="EMBL/GenBank/DDBJ databases">
        <title>The draft genome sequence of Marivita geojedonensis KCTC 23882.</title>
        <authorList>
            <person name="Lai Q."/>
            <person name="Shao Z."/>
        </authorList>
    </citation>
    <scope>NUCLEOTIDE SEQUENCE [LARGE SCALE GENOMIC DNA]</scope>
    <source>
        <strain evidence="1 2">DPG-138</strain>
    </source>
</reference>
<comment type="caution">
    <text evidence="1">The sequence shown here is derived from an EMBL/GenBank/DDBJ whole genome shotgun (WGS) entry which is preliminary data.</text>
</comment>
<sequence>MTGATRAFAKSDHKRVARCVGYALTLGNEAAWHGLTTVLISRLSDQERAALAFAALMSLSDEHASAVAEVAA</sequence>
<dbReference type="AlphaFoldDB" id="A0A1X4NH92"/>
<organism evidence="1 2">
    <name type="scientific">Marivita geojedonensis</name>
    <dbReference type="NCBI Taxonomy" id="1123756"/>
    <lineage>
        <taxon>Bacteria</taxon>
        <taxon>Pseudomonadati</taxon>
        <taxon>Pseudomonadota</taxon>
        <taxon>Alphaproteobacteria</taxon>
        <taxon>Rhodobacterales</taxon>
        <taxon>Roseobacteraceae</taxon>
        <taxon>Marivita</taxon>
    </lineage>
</organism>
<gene>
    <name evidence="1" type="ORF">MGEO_16765</name>
</gene>
<dbReference type="EMBL" id="JFKC01000022">
    <property type="protein sequence ID" value="OSQ46760.1"/>
    <property type="molecule type" value="Genomic_DNA"/>
</dbReference>
<dbReference type="Proteomes" id="UP000193926">
    <property type="component" value="Unassembled WGS sequence"/>
</dbReference>
<evidence type="ECO:0000313" key="1">
    <source>
        <dbReference type="EMBL" id="OSQ46760.1"/>
    </source>
</evidence>
<protein>
    <submittedName>
        <fullName evidence="1">Uncharacterized protein</fullName>
    </submittedName>
</protein>
<dbReference type="STRING" id="1123756.MGEO_16765"/>
<dbReference type="RefSeq" id="WP_085640506.1">
    <property type="nucleotide sequence ID" value="NZ_JFKC01000022.1"/>
</dbReference>
<name>A0A1X4NH92_9RHOB</name>
<proteinExistence type="predicted"/>
<dbReference type="OrthoDB" id="7874140at2"/>
<accession>A0A1X4NH92</accession>
<evidence type="ECO:0000313" key="2">
    <source>
        <dbReference type="Proteomes" id="UP000193926"/>
    </source>
</evidence>